<proteinExistence type="predicted"/>
<evidence type="ECO:0000313" key="2">
    <source>
        <dbReference type="EMBL" id="MCI98256.1"/>
    </source>
</evidence>
<dbReference type="EMBL" id="LXQA011468279">
    <property type="protein sequence ID" value="MCI98256.1"/>
    <property type="molecule type" value="Genomic_DNA"/>
</dbReference>
<feature type="region of interest" description="Disordered" evidence="1">
    <location>
        <begin position="1"/>
        <end position="29"/>
    </location>
</feature>
<dbReference type="Proteomes" id="UP000265520">
    <property type="component" value="Unassembled WGS sequence"/>
</dbReference>
<name>A0A392WE08_9FABA</name>
<sequence length="29" mass="2992">ETCGDVNGMYLNGEGRGGDDDDDGCKSVI</sequence>
<accession>A0A392WE08</accession>
<comment type="caution">
    <text evidence="2">The sequence shown here is derived from an EMBL/GenBank/DDBJ whole genome shotgun (WGS) entry which is preliminary data.</text>
</comment>
<reference evidence="2 3" key="1">
    <citation type="journal article" date="2018" name="Front. Plant Sci.">
        <title>Red Clover (Trifolium pratense) and Zigzag Clover (T. medium) - A Picture of Genomic Similarities and Differences.</title>
        <authorList>
            <person name="Dluhosova J."/>
            <person name="Istvanek J."/>
            <person name="Nedelnik J."/>
            <person name="Repkova J."/>
        </authorList>
    </citation>
    <scope>NUCLEOTIDE SEQUENCE [LARGE SCALE GENOMIC DNA]</scope>
    <source>
        <strain evidence="3">cv. 10/8</strain>
        <tissue evidence="2">Leaf</tissue>
    </source>
</reference>
<evidence type="ECO:0000256" key="1">
    <source>
        <dbReference type="SAM" id="MobiDB-lite"/>
    </source>
</evidence>
<keyword evidence="3" id="KW-1185">Reference proteome</keyword>
<dbReference type="AlphaFoldDB" id="A0A392WE08"/>
<organism evidence="2 3">
    <name type="scientific">Trifolium medium</name>
    <dbReference type="NCBI Taxonomy" id="97028"/>
    <lineage>
        <taxon>Eukaryota</taxon>
        <taxon>Viridiplantae</taxon>
        <taxon>Streptophyta</taxon>
        <taxon>Embryophyta</taxon>
        <taxon>Tracheophyta</taxon>
        <taxon>Spermatophyta</taxon>
        <taxon>Magnoliopsida</taxon>
        <taxon>eudicotyledons</taxon>
        <taxon>Gunneridae</taxon>
        <taxon>Pentapetalae</taxon>
        <taxon>rosids</taxon>
        <taxon>fabids</taxon>
        <taxon>Fabales</taxon>
        <taxon>Fabaceae</taxon>
        <taxon>Papilionoideae</taxon>
        <taxon>50 kb inversion clade</taxon>
        <taxon>NPAAA clade</taxon>
        <taxon>Hologalegina</taxon>
        <taxon>IRL clade</taxon>
        <taxon>Trifolieae</taxon>
        <taxon>Trifolium</taxon>
    </lineage>
</organism>
<evidence type="ECO:0000313" key="3">
    <source>
        <dbReference type="Proteomes" id="UP000265520"/>
    </source>
</evidence>
<protein>
    <submittedName>
        <fullName evidence="2">Uncharacterized protein</fullName>
    </submittedName>
</protein>
<feature type="non-terminal residue" evidence="2">
    <location>
        <position position="1"/>
    </location>
</feature>